<feature type="domain" description="Plastocyanin-like" evidence="1">
    <location>
        <begin position="18"/>
        <end position="82"/>
    </location>
</feature>
<dbReference type="SUPFAM" id="SSF49503">
    <property type="entry name" value="Cupredoxins"/>
    <property type="match status" value="1"/>
</dbReference>
<evidence type="ECO:0000259" key="1">
    <source>
        <dbReference type="Pfam" id="PF07731"/>
    </source>
</evidence>
<dbReference type="Pfam" id="PF07731">
    <property type="entry name" value="Cu-oxidase_2"/>
    <property type="match status" value="1"/>
</dbReference>
<dbReference type="InterPro" id="IPR011706">
    <property type="entry name" value="Cu-oxidase_C"/>
</dbReference>
<dbReference type="EMBL" id="VSRR010054951">
    <property type="protein sequence ID" value="MPC80764.1"/>
    <property type="molecule type" value="Genomic_DNA"/>
</dbReference>
<evidence type="ECO:0000313" key="2">
    <source>
        <dbReference type="EMBL" id="MPC80764.1"/>
    </source>
</evidence>
<comment type="caution">
    <text evidence="2">The sequence shown here is derived from an EMBL/GenBank/DDBJ whole genome shotgun (WGS) entry which is preliminary data.</text>
</comment>
<keyword evidence="3" id="KW-1185">Reference proteome</keyword>
<organism evidence="2 3">
    <name type="scientific">Portunus trituberculatus</name>
    <name type="common">Swimming crab</name>
    <name type="synonym">Neptunus trituberculatus</name>
    <dbReference type="NCBI Taxonomy" id="210409"/>
    <lineage>
        <taxon>Eukaryota</taxon>
        <taxon>Metazoa</taxon>
        <taxon>Ecdysozoa</taxon>
        <taxon>Arthropoda</taxon>
        <taxon>Crustacea</taxon>
        <taxon>Multicrustacea</taxon>
        <taxon>Malacostraca</taxon>
        <taxon>Eumalacostraca</taxon>
        <taxon>Eucarida</taxon>
        <taxon>Decapoda</taxon>
        <taxon>Pleocyemata</taxon>
        <taxon>Brachyura</taxon>
        <taxon>Eubrachyura</taxon>
        <taxon>Portunoidea</taxon>
        <taxon>Portunidae</taxon>
        <taxon>Portuninae</taxon>
        <taxon>Portunus</taxon>
    </lineage>
</organism>
<reference evidence="2 3" key="1">
    <citation type="submission" date="2019-05" db="EMBL/GenBank/DDBJ databases">
        <title>Another draft genome of Portunus trituberculatus and its Hox gene families provides insights of decapod evolution.</title>
        <authorList>
            <person name="Jeong J.-H."/>
            <person name="Song I."/>
            <person name="Kim S."/>
            <person name="Choi T."/>
            <person name="Kim D."/>
            <person name="Ryu S."/>
            <person name="Kim W."/>
        </authorList>
    </citation>
    <scope>NUCLEOTIDE SEQUENCE [LARGE SCALE GENOMIC DNA]</scope>
    <source>
        <tissue evidence="2">Muscle</tissue>
    </source>
</reference>
<dbReference type="InterPro" id="IPR008972">
    <property type="entry name" value="Cupredoxin"/>
</dbReference>
<dbReference type="GO" id="GO:0005507">
    <property type="term" value="F:copper ion binding"/>
    <property type="evidence" value="ECO:0007669"/>
    <property type="project" value="InterPro"/>
</dbReference>
<protein>
    <recommendedName>
        <fullName evidence="1">Plastocyanin-like domain-containing protein</fullName>
    </recommendedName>
</protein>
<proteinExistence type="predicted"/>
<accession>A0A5B7IJX1</accession>
<dbReference type="AlphaFoldDB" id="A0A5B7IJX1"/>
<dbReference type="Gene3D" id="2.60.40.420">
    <property type="entry name" value="Cupredoxins - blue copper proteins"/>
    <property type="match status" value="1"/>
</dbReference>
<evidence type="ECO:0000313" key="3">
    <source>
        <dbReference type="Proteomes" id="UP000324222"/>
    </source>
</evidence>
<sequence>MVHINGISFKLPSSPPLHHANVDTSAFCNDTARINCDEGPVTFSISLHNVSPLIFHAFPGFVNHPFHLHGHSFYVVGMGQLGQGISKAKVRKDKFYTNVAKPNLYC</sequence>
<dbReference type="OrthoDB" id="2121828at2759"/>
<dbReference type="Proteomes" id="UP000324222">
    <property type="component" value="Unassembled WGS sequence"/>
</dbReference>
<dbReference type="GO" id="GO:0016491">
    <property type="term" value="F:oxidoreductase activity"/>
    <property type="evidence" value="ECO:0007669"/>
    <property type="project" value="InterPro"/>
</dbReference>
<gene>
    <name evidence="2" type="ORF">E2C01_075355</name>
</gene>
<name>A0A5B7IJX1_PORTR</name>